<accession>A0A0R1HLE1</accession>
<dbReference type="EMBL" id="AZDI01000002">
    <property type="protein sequence ID" value="KRK46361.1"/>
    <property type="molecule type" value="Genomic_DNA"/>
</dbReference>
<reference evidence="2 3" key="1">
    <citation type="journal article" date="2015" name="Genome Announc.">
        <title>Expanding the biotechnology potential of lactobacilli through comparative genomics of 213 strains and associated genera.</title>
        <authorList>
            <person name="Sun Z."/>
            <person name="Harris H.M."/>
            <person name="McCann A."/>
            <person name="Guo C."/>
            <person name="Argimon S."/>
            <person name="Zhang W."/>
            <person name="Yang X."/>
            <person name="Jeffery I.B."/>
            <person name="Cooney J.C."/>
            <person name="Kagawa T.F."/>
            <person name="Liu W."/>
            <person name="Song Y."/>
            <person name="Salvetti E."/>
            <person name="Wrobel A."/>
            <person name="Rasinkangas P."/>
            <person name="Parkhill J."/>
            <person name="Rea M.C."/>
            <person name="O'Sullivan O."/>
            <person name="Ritari J."/>
            <person name="Douillard F.P."/>
            <person name="Paul Ross R."/>
            <person name="Yang R."/>
            <person name="Briner A.E."/>
            <person name="Felis G.E."/>
            <person name="de Vos W.M."/>
            <person name="Barrangou R."/>
            <person name="Klaenhammer T.R."/>
            <person name="Caufield P.W."/>
            <person name="Cui Y."/>
            <person name="Zhang H."/>
            <person name="O'Toole P.W."/>
        </authorList>
    </citation>
    <scope>NUCLEOTIDE SEQUENCE [LARGE SCALE GENOMIC DNA]</scope>
    <source>
        <strain evidence="2 3">DSM 15638</strain>
    </source>
</reference>
<evidence type="ECO:0000313" key="3">
    <source>
        <dbReference type="Proteomes" id="UP000051450"/>
    </source>
</evidence>
<proteinExistence type="predicted"/>
<name>A0A0R1HLE1_9LACO</name>
<evidence type="ECO:0000313" key="2">
    <source>
        <dbReference type="EMBL" id="KRK46361.1"/>
    </source>
</evidence>
<dbReference type="Proteomes" id="UP000051450">
    <property type="component" value="Unassembled WGS sequence"/>
</dbReference>
<dbReference type="GeneID" id="83548367"/>
<protein>
    <submittedName>
        <fullName evidence="2">Uncharacterized protein</fullName>
    </submittedName>
</protein>
<comment type="caution">
    <text evidence="2">The sequence shown here is derived from an EMBL/GenBank/DDBJ whole genome shotgun (WGS) entry which is preliminary data.</text>
</comment>
<sequence>MRMIDLELATGDLNKNLKLYYATNSIFYPISGVISISDYFILQASPAKNVLSLNDLLQISNSDNRQKNLFIKSIDEEKHLILGYRIDQNKIFLN</sequence>
<organism evidence="2 3">
    <name type="scientific">Dellaglioa algida DSM 15638</name>
    <dbReference type="NCBI Taxonomy" id="1423719"/>
    <lineage>
        <taxon>Bacteria</taxon>
        <taxon>Bacillati</taxon>
        <taxon>Bacillota</taxon>
        <taxon>Bacilli</taxon>
        <taxon>Lactobacillales</taxon>
        <taxon>Lactobacillaceae</taxon>
        <taxon>Dellaglioa</taxon>
    </lineage>
</organism>
<dbReference type="RefSeq" id="WP_057973929.1">
    <property type="nucleotide sequence ID" value="NZ_AZDI01000002.1"/>
</dbReference>
<dbReference type="STRING" id="1423719.FC66_GL000864"/>
<gene>
    <name evidence="2" type="ORF">FC66_GL000864</name>
</gene>
<keyword evidence="1" id="KW-1133">Transmembrane helix</keyword>
<keyword evidence="1" id="KW-0472">Membrane</keyword>
<evidence type="ECO:0000256" key="1">
    <source>
        <dbReference type="SAM" id="Phobius"/>
    </source>
</evidence>
<keyword evidence="3" id="KW-1185">Reference proteome</keyword>
<feature type="transmembrane region" description="Helical" evidence="1">
    <location>
        <begin position="20"/>
        <end position="42"/>
    </location>
</feature>
<keyword evidence="1" id="KW-0812">Transmembrane</keyword>
<dbReference type="PATRIC" id="fig|1423719.4.peg.876"/>
<dbReference type="AlphaFoldDB" id="A0A0R1HLE1"/>